<evidence type="ECO:0000256" key="3">
    <source>
        <dbReference type="ARBA" id="ARBA00022448"/>
    </source>
</evidence>
<dbReference type="GO" id="GO:0005615">
    <property type="term" value="C:extracellular space"/>
    <property type="evidence" value="ECO:0007669"/>
    <property type="project" value="TreeGrafter"/>
</dbReference>
<dbReference type="PRINTS" id="PR01275">
    <property type="entry name" value="NGELATINASE"/>
</dbReference>
<evidence type="ECO:0000256" key="6">
    <source>
        <dbReference type="ARBA" id="ARBA00023157"/>
    </source>
</evidence>
<dbReference type="InterPro" id="IPR000566">
    <property type="entry name" value="Lipocln_cytosolic_FA-bd_dom"/>
</dbReference>
<feature type="non-terminal residue" evidence="10">
    <location>
        <position position="1"/>
    </location>
</feature>
<dbReference type="SUPFAM" id="SSF50814">
    <property type="entry name" value="Lipocalins"/>
    <property type="match status" value="1"/>
</dbReference>
<evidence type="ECO:0000256" key="4">
    <source>
        <dbReference type="ARBA" id="ARBA00022525"/>
    </source>
</evidence>
<dbReference type="InterPro" id="IPR012674">
    <property type="entry name" value="Calycin"/>
</dbReference>
<dbReference type="Pfam" id="PF00061">
    <property type="entry name" value="Lipocalin"/>
    <property type="match status" value="1"/>
</dbReference>
<keyword evidence="11" id="KW-1185">Reference proteome</keyword>
<evidence type="ECO:0000259" key="9">
    <source>
        <dbReference type="Pfam" id="PF00061"/>
    </source>
</evidence>
<feature type="non-terminal residue" evidence="10">
    <location>
        <position position="198"/>
    </location>
</feature>
<dbReference type="Gene3D" id="2.40.128.20">
    <property type="match status" value="1"/>
</dbReference>
<dbReference type="Proteomes" id="UP000475037">
    <property type="component" value="Unassembled WGS sequence"/>
</dbReference>
<dbReference type="InterPro" id="IPR003087">
    <property type="entry name" value="LCN2/LCN12"/>
</dbReference>
<feature type="domain" description="Lipocalin/cytosolic fatty-acid binding" evidence="9">
    <location>
        <begin position="48"/>
        <end position="188"/>
    </location>
</feature>
<keyword evidence="4" id="KW-0964">Secreted</keyword>
<comment type="similarity">
    <text evidence="2">Belongs to the calycin superfamily. Lipocalin family.</text>
</comment>
<dbReference type="EMBL" id="VOAJ01003724">
    <property type="protein sequence ID" value="KAF0878796.1"/>
    <property type="molecule type" value="Genomic_DNA"/>
</dbReference>
<feature type="chain" id="PRO_5026141939" evidence="8">
    <location>
        <begin position="21"/>
        <end position="198"/>
    </location>
</feature>
<accession>A0A6G1AT23</accession>
<keyword evidence="6" id="KW-1015">Disulfide bond</keyword>
<gene>
    <name evidence="10" type="primary">Lcn2_1</name>
    <name evidence="10" type="ORF">FOF47_R02890</name>
</gene>
<sequence>MAQCLLWMGLALLGTLQTQAQDCTPNLYSSPPVSKIPLQPNFQNKLFQGKWYAIGLAGNEIKKKHRLFKMFTATYKLNKDDSYNIKAKLVWKKRCEPWARTFVPSPHQGLYTLGNIERYTGTLSFTFGVVATDYKKYALVFFKKVRKNQEYFMIVLYGGTKELTSGPKNLLIAFAKSMGLQDHHIVFTIPNGNLQLGE</sequence>
<dbReference type="PANTHER" id="PTHR11430:SF13">
    <property type="entry name" value="NEUTROPHIL GELATINASE-ASSOCIATED LIPOCALIN"/>
    <property type="match status" value="1"/>
</dbReference>
<evidence type="ECO:0000313" key="10">
    <source>
        <dbReference type="EMBL" id="KAF0878796.1"/>
    </source>
</evidence>
<comment type="caution">
    <text evidence="10">The sequence shown here is derived from an EMBL/GenBank/DDBJ whole genome shotgun (WGS) entry which is preliminary data.</text>
</comment>
<evidence type="ECO:0000313" key="11">
    <source>
        <dbReference type="Proteomes" id="UP000475037"/>
    </source>
</evidence>
<name>A0A6G1AT23_CROCR</name>
<evidence type="ECO:0000256" key="1">
    <source>
        <dbReference type="ARBA" id="ARBA00004613"/>
    </source>
</evidence>
<dbReference type="InterPro" id="IPR002345">
    <property type="entry name" value="Lipocalin"/>
</dbReference>
<dbReference type="AlphaFoldDB" id="A0A6G1AT23"/>
<protein>
    <submittedName>
        <fullName evidence="10">NGAL protein</fullName>
    </submittedName>
</protein>
<evidence type="ECO:0000256" key="7">
    <source>
        <dbReference type="ARBA" id="ARBA00023180"/>
    </source>
</evidence>
<feature type="signal peptide" evidence="8">
    <location>
        <begin position="1"/>
        <end position="20"/>
    </location>
</feature>
<comment type="subcellular location">
    <subcellularLocation>
        <location evidence="1">Secreted</location>
    </subcellularLocation>
</comment>
<organism evidence="10 11">
    <name type="scientific">Crocuta crocuta</name>
    <name type="common">Spotted hyena</name>
    <dbReference type="NCBI Taxonomy" id="9678"/>
    <lineage>
        <taxon>Eukaryota</taxon>
        <taxon>Metazoa</taxon>
        <taxon>Chordata</taxon>
        <taxon>Craniata</taxon>
        <taxon>Vertebrata</taxon>
        <taxon>Euteleostomi</taxon>
        <taxon>Mammalia</taxon>
        <taxon>Eutheria</taxon>
        <taxon>Laurasiatheria</taxon>
        <taxon>Carnivora</taxon>
        <taxon>Feliformia</taxon>
        <taxon>Hyaenidae</taxon>
        <taxon>Crocuta</taxon>
    </lineage>
</organism>
<keyword evidence="5 8" id="KW-0732">Signal</keyword>
<evidence type="ECO:0000256" key="5">
    <source>
        <dbReference type="ARBA" id="ARBA00022729"/>
    </source>
</evidence>
<dbReference type="PANTHER" id="PTHR11430">
    <property type="entry name" value="LIPOCALIN"/>
    <property type="match status" value="1"/>
</dbReference>
<proteinExistence type="inferred from homology"/>
<evidence type="ECO:0000256" key="8">
    <source>
        <dbReference type="SAM" id="SignalP"/>
    </source>
</evidence>
<keyword evidence="3" id="KW-0813">Transport</keyword>
<dbReference type="GO" id="GO:0036094">
    <property type="term" value="F:small molecule binding"/>
    <property type="evidence" value="ECO:0007669"/>
    <property type="project" value="InterPro"/>
</dbReference>
<keyword evidence="7" id="KW-0325">Glycoprotein</keyword>
<reference evidence="10 11" key="1">
    <citation type="submission" date="2019-11" db="EMBL/GenBank/DDBJ databases">
        <authorList>
            <person name="Yang C."/>
            <person name="Li F."/>
        </authorList>
    </citation>
    <scope>NUCLEOTIDE SEQUENCE [LARGE SCALE GENOMIC DNA]</scope>
    <source>
        <strain evidence="10">KB4526</strain>
        <tissue evidence="10">Muscle</tissue>
    </source>
</reference>
<evidence type="ECO:0000256" key="2">
    <source>
        <dbReference type="ARBA" id="ARBA00006889"/>
    </source>
</evidence>